<gene>
    <name evidence="1" type="ORF">PIB30_098497</name>
</gene>
<protein>
    <submittedName>
        <fullName evidence="1">Uncharacterized protein</fullName>
    </submittedName>
</protein>
<keyword evidence="2" id="KW-1185">Reference proteome</keyword>
<sequence length="109" mass="12155">MHSPRSIVSWHVVLDNDLYVQASTAEPHEYCQHRSKSSMTGNHLMWTKLLCLSESKYSPINIISEKLSFRTSGSAGACPRAAPQLTPRRVLVECMEVSHGPTNRITMSA</sequence>
<dbReference type="EMBL" id="JASCZI010123356">
    <property type="protein sequence ID" value="MED6165328.1"/>
    <property type="molecule type" value="Genomic_DNA"/>
</dbReference>
<accession>A0ABU6UZ76</accession>
<name>A0ABU6UZ76_9FABA</name>
<comment type="caution">
    <text evidence="1">The sequence shown here is derived from an EMBL/GenBank/DDBJ whole genome shotgun (WGS) entry which is preliminary data.</text>
</comment>
<dbReference type="Proteomes" id="UP001341840">
    <property type="component" value="Unassembled WGS sequence"/>
</dbReference>
<reference evidence="1 2" key="1">
    <citation type="journal article" date="2023" name="Plants (Basel)">
        <title>Bridging the Gap: Combining Genomics and Transcriptomics Approaches to Understand Stylosanthes scabra, an Orphan Legume from the Brazilian Caatinga.</title>
        <authorList>
            <person name="Ferreira-Neto J.R.C."/>
            <person name="da Silva M.D."/>
            <person name="Binneck E."/>
            <person name="de Melo N.F."/>
            <person name="da Silva R.H."/>
            <person name="de Melo A.L.T.M."/>
            <person name="Pandolfi V."/>
            <person name="Bustamante F.O."/>
            <person name="Brasileiro-Vidal A.C."/>
            <person name="Benko-Iseppon A.M."/>
        </authorList>
    </citation>
    <scope>NUCLEOTIDE SEQUENCE [LARGE SCALE GENOMIC DNA]</scope>
    <source>
        <tissue evidence="1">Leaves</tissue>
    </source>
</reference>
<proteinExistence type="predicted"/>
<evidence type="ECO:0000313" key="2">
    <source>
        <dbReference type="Proteomes" id="UP001341840"/>
    </source>
</evidence>
<organism evidence="1 2">
    <name type="scientific">Stylosanthes scabra</name>
    <dbReference type="NCBI Taxonomy" id="79078"/>
    <lineage>
        <taxon>Eukaryota</taxon>
        <taxon>Viridiplantae</taxon>
        <taxon>Streptophyta</taxon>
        <taxon>Embryophyta</taxon>
        <taxon>Tracheophyta</taxon>
        <taxon>Spermatophyta</taxon>
        <taxon>Magnoliopsida</taxon>
        <taxon>eudicotyledons</taxon>
        <taxon>Gunneridae</taxon>
        <taxon>Pentapetalae</taxon>
        <taxon>rosids</taxon>
        <taxon>fabids</taxon>
        <taxon>Fabales</taxon>
        <taxon>Fabaceae</taxon>
        <taxon>Papilionoideae</taxon>
        <taxon>50 kb inversion clade</taxon>
        <taxon>dalbergioids sensu lato</taxon>
        <taxon>Dalbergieae</taxon>
        <taxon>Pterocarpus clade</taxon>
        <taxon>Stylosanthes</taxon>
    </lineage>
</organism>
<evidence type="ECO:0000313" key="1">
    <source>
        <dbReference type="EMBL" id="MED6165328.1"/>
    </source>
</evidence>